<evidence type="ECO:0000313" key="2">
    <source>
        <dbReference type="Proteomes" id="UP001054945"/>
    </source>
</evidence>
<dbReference type="EMBL" id="BPLR01015491">
    <property type="protein sequence ID" value="GIY76486.1"/>
    <property type="molecule type" value="Genomic_DNA"/>
</dbReference>
<keyword evidence="2" id="KW-1185">Reference proteome</keyword>
<organism evidence="1 2">
    <name type="scientific">Caerostris extrusa</name>
    <name type="common">Bark spider</name>
    <name type="synonym">Caerostris bankana</name>
    <dbReference type="NCBI Taxonomy" id="172846"/>
    <lineage>
        <taxon>Eukaryota</taxon>
        <taxon>Metazoa</taxon>
        <taxon>Ecdysozoa</taxon>
        <taxon>Arthropoda</taxon>
        <taxon>Chelicerata</taxon>
        <taxon>Arachnida</taxon>
        <taxon>Araneae</taxon>
        <taxon>Araneomorphae</taxon>
        <taxon>Entelegynae</taxon>
        <taxon>Araneoidea</taxon>
        <taxon>Araneidae</taxon>
        <taxon>Caerostris</taxon>
    </lineage>
</organism>
<reference evidence="1 2" key="1">
    <citation type="submission" date="2021-06" db="EMBL/GenBank/DDBJ databases">
        <title>Caerostris extrusa draft genome.</title>
        <authorList>
            <person name="Kono N."/>
            <person name="Arakawa K."/>
        </authorList>
    </citation>
    <scope>NUCLEOTIDE SEQUENCE [LARGE SCALE GENOMIC DNA]</scope>
</reference>
<name>A0AAV4W3E5_CAEEX</name>
<gene>
    <name evidence="1" type="ORF">CEXT_290921</name>
</gene>
<dbReference type="AlphaFoldDB" id="A0AAV4W3E5"/>
<proteinExistence type="predicted"/>
<dbReference type="Proteomes" id="UP001054945">
    <property type="component" value="Unassembled WGS sequence"/>
</dbReference>
<protein>
    <submittedName>
        <fullName evidence="1">Uncharacterized protein</fullName>
    </submittedName>
</protein>
<comment type="caution">
    <text evidence="1">The sequence shown here is derived from an EMBL/GenBank/DDBJ whole genome shotgun (WGS) entry which is preliminary data.</text>
</comment>
<accession>A0AAV4W3E5</accession>
<sequence length="115" mass="12990">MRYRLWLVKWKPMRAQEESLCSIPKKSKNKNIIVTQSEAFLGDLKSVLIKSQAHSAKASPRNKSFLSLEMGDLDVLENGLPSVRTRTTFAAEGGIEQMVEEMDTTPDGFFPQNDE</sequence>
<evidence type="ECO:0000313" key="1">
    <source>
        <dbReference type="EMBL" id="GIY76486.1"/>
    </source>
</evidence>